<dbReference type="InterPro" id="IPR006966">
    <property type="entry name" value="Peroxin-3"/>
</dbReference>
<protein>
    <recommendedName>
        <fullName evidence="4">Peroxin-3</fullName>
    </recommendedName>
</protein>
<dbReference type="InParanoid" id="K5V3I8"/>
<dbReference type="GO" id="GO:0030674">
    <property type="term" value="F:protein-macromolecule adaptor activity"/>
    <property type="evidence" value="ECO:0007669"/>
    <property type="project" value="TreeGrafter"/>
</dbReference>
<feature type="compositionally biased region" description="Low complexity" evidence="1">
    <location>
        <begin position="105"/>
        <end position="142"/>
    </location>
</feature>
<dbReference type="AlphaFoldDB" id="K5V3I8"/>
<keyword evidence="3" id="KW-1185">Reference proteome</keyword>
<proteinExistence type="predicted"/>
<dbReference type="PANTHER" id="PTHR28080:SF1">
    <property type="entry name" value="PEROXISOMAL BIOGENESIS FACTOR 3"/>
    <property type="match status" value="1"/>
</dbReference>
<evidence type="ECO:0008006" key="4">
    <source>
        <dbReference type="Google" id="ProtNLM"/>
    </source>
</evidence>
<dbReference type="GO" id="GO:0005778">
    <property type="term" value="C:peroxisomal membrane"/>
    <property type="evidence" value="ECO:0007669"/>
    <property type="project" value="InterPro"/>
</dbReference>
<organism evidence="2 3">
    <name type="scientific">Phanerochaete carnosa (strain HHB-10118-sp)</name>
    <name type="common">White-rot fungus</name>
    <name type="synonym">Peniophora carnosa</name>
    <dbReference type="NCBI Taxonomy" id="650164"/>
    <lineage>
        <taxon>Eukaryota</taxon>
        <taxon>Fungi</taxon>
        <taxon>Dikarya</taxon>
        <taxon>Basidiomycota</taxon>
        <taxon>Agaricomycotina</taxon>
        <taxon>Agaricomycetes</taxon>
        <taxon>Polyporales</taxon>
        <taxon>Phanerochaetaceae</taxon>
        <taxon>Phanerochaete</taxon>
    </lineage>
</organism>
<dbReference type="Proteomes" id="UP000008370">
    <property type="component" value="Unassembled WGS sequence"/>
</dbReference>
<name>K5V3I8_PHACS</name>
<dbReference type="OrthoDB" id="45930at2759"/>
<dbReference type="EMBL" id="JH930471">
    <property type="protein sequence ID" value="EKM57141.1"/>
    <property type="molecule type" value="Genomic_DNA"/>
</dbReference>
<feature type="region of interest" description="Disordered" evidence="1">
    <location>
        <begin position="100"/>
        <end position="142"/>
    </location>
</feature>
<sequence length="529" mass="59125">MLTSVTTYFRERKDSIQRNAYVVGGAYLAWKHIAGRIKELRDVQLIQKFAEDSIHRRFIRNESDINFTIMKLLPTLNEQILDGMDVEAITSELQEMVKLKKAAEEAAPTEQEASPEPSTSSTSPTDARSESGSVSVISSGQGDVTATSELGASWVDNMSTGQASQPHEPSTSTSAHEYQRNSSPESSNIGTDLSESFISNSSVSYGDIAPAPQTFTRSKAELWKEVKMLTLTRTLTTLYSMTLLSMLVHIQLNILGRRKYTLHVIKMAHDEKRRDAAKDASSLLNLVCGLKEDDVYKEEDIRHLSPVQEEQERKFLTLSWWLLHVGWKDVGERVRRAVEEAFEDVGLKQKLSASELHRLMRDVRRRVEFEITFEGTERQTNFSSTLLPPTDEMLRHALIQGGIHVRSALMPDSTFDALLAETRMHIASGSFARVLATCLDKATDVLLTGVESNVFGNPDAQGAAWEDPNAALGQEPRVRLANMLPPLARWSRVALEANPNELIDGLGSLREVHAFNAVIYTNYEDCFQP</sequence>
<dbReference type="HOGENOM" id="CLU_017002_2_0_1"/>
<dbReference type="STRING" id="650164.K5V3I8"/>
<dbReference type="GO" id="GO:0045046">
    <property type="term" value="P:protein import into peroxisome membrane"/>
    <property type="evidence" value="ECO:0007669"/>
    <property type="project" value="TreeGrafter"/>
</dbReference>
<dbReference type="PANTHER" id="PTHR28080">
    <property type="entry name" value="PEROXISOMAL BIOGENESIS FACTOR 3"/>
    <property type="match status" value="1"/>
</dbReference>
<dbReference type="RefSeq" id="XP_007394964.1">
    <property type="nucleotide sequence ID" value="XM_007394902.1"/>
</dbReference>
<accession>K5V3I8</accession>
<reference evidence="2 3" key="1">
    <citation type="journal article" date="2012" name="BMC Genomics">
        <title>Comparative genomics of the white-rot fungi, Phanerochaete carnosa and P. chrysosporium, to elucidate the genetic basis of the distinct wood types they colonize.</title>
        <authorList>
            <person name="Suzuki H."/>
            <person name="MacDonald J."/>
            <person name="Syed K."/>
            <person name="Salamov A."/>
            <person name="Hori C."/>
            <person name="Aerts A."/>
            <person name="Henrissat B."/>
            <person name="Wiebenga A."/>
            <person name="vanKuyk P.A."/>
            <person name="Barry K."/>
            <person name="Lindquist E."/>
            <person name="LaButti K."/>
            <person name="Lapidus A."/>
            <person name="Lucas S."/>
            <person name="Coutinho P."/>
            <person name="Gong Y."/>
            <person name="Samejima M."/>
            <person name="Mahadevan R."/>
            <person name="Abou-Zaid M."/>
            <person name="de Vries R.P."/>
            <person name="Igarashi K."/>
            <person name="Yadav J.S."/>
            <person name="Grigoriev I.V."/>
            <person name="Master E.R."/>
        </authorList>
    </citation>
    <scope>NUCLEOTIDE SEQUENCE [LARGE SCALE GENOMIC DNA]</scope>
    <source>
        <strain evidence="2 3">HHB-10118-sp</strain>
    </source>
</reference>
<dbReference type="Pfam" id="PF04882">
    <property type="entry name" value="Peroxin-3"/>
    <property type="match status" value="1"/>
</dbReference>
<dbReference type="GeneID" id="18920731"/>
<evidence type="ECO:0000256" key="1">
    <source>
        <dbReference type="SAM" id="MobiDB-lite"/>
    </source>
</evidence>
<evidence type="ECO:0000313" key="2">
    <source>
        <dbReference type="EMBL" id="EKM57141.1"/>
    </source>
</evidence>
<evidence type="ECO:0000313" key="3">
    <source>
        <dbReference type="Proteomes" id="UP000008370"/>
    </source>
</evidence>
<feature type="region of interest" description="Disordered" evidence="1">
    <location>
        <begin position="157"/>
        <end position="193"/>
    </location>
</feature>
<dbReference type="KEGG" id="pco:PHACADRAFT_91246"/>
<gene>
    <name evidence="2" type="ORF">PHACADRAFT_91246</name>
</gene>